<dbReference type="Proteomes" id="UP000314982">
    <property type="component" value="Unassembled WGS sequence"/>
</dbReference>
<feature type="domain" description="Myosin motor" evidence="2">
    <location>
        <begin position="1"/>
        <end position="53"/>
    </location>
</feature>
<dbReference type="GO" id="GO:0016459">
    <property type="term" value="C:myosin complex"/>
    <property type="evidence" value="ECO:0007669"/>
    <property type="project" value="UniProtKB-KW"/>
</dbReference>
<comment type="similarity">
    <text evidence="1">Belongs to the TRAFAC class myosin-kinesin ATPase superfamily. Myosin family.</text>
</comment>
<dbReference type="GeneTree" id="ENSGT00940000155421"/>
<dbReference type="Ensembl" id="ENSHHUT00000012924.1">
    <property type="protein sequence ID" value="ENSHHUP00000012531.1"/>
    <property type="gene ID" value="ENSHHUG00000007664.1"/>
</dbReference>
<dbReference type="GO" id="GO:0005524">
    <property type="term" value="F:ATP binding"/>
    <property type="evidence" value="ECO:0007669"/>
    <property type="project" value="InterPro"/>
</dbReference>
<evidence type="ECO:0000256" key="1">
    <source>
        <dbReference type="PROSITE-ProRule" id="PRU00782"/>
    </source>
</evidence>
<dbReference type="Pfam" id="PF00063">
    <property type="entry name" value="Myosin_head"/>
    <property type="match status" value="1"/>
</dbReference>
<reference evidence="4" key="1">
    <citation type="submission" date="2018-06" db="EMBL/GenBank/DDBJ databases">
        <title>Genome assembly of Danube salmon.</title>
        <authorList>
            <person name="Macqueen D.J."/>
            <person name="Gundappa M.K."/>
        </authorList>
    </citation>
    <scope>NUCLEOTIDE SEQUENCE [LARGE SCALE GENOMIC DNA]</scope>
</reference>
<dbReference type="PROSITE" id="PS51456">
    <property type="entry name" value="MYOSIN_MOTOR"/>
    <property type="match status" value="1"/>
</dbReference>
<dbReference type="STRING" id="62062.ENSHHUP00000012531"/>
<reference evidence="3" key="3">
    <citation type="submission" date="2025-09" db="UniProtKB">
        <authorList>
            <consortium name="Ensembl"/>
        </authorList>
    </citation>
    <scope>IDENTIFICATION</scope>
</reference>
<reference evidence="3" key="2">
    <citation type="submission" date="2025-08" db="UniProtKB">
        <authorList>
            <consortium name="Ensembl"/>
        </authorList>
    </citation>
    <scope>IDENTIFICATION</scope>
</reference>
<keyword evidence="4" id="KW-1185">Reference proteome</keyword>
<evidence type="ECO:0000313" key="3">
    <source>
        <dbReference type="Ensembl" id="ENSHHUP00000012531.1"/>
    </source>
</evidence>
<comment type="caution">
    <text evidence="1">Lacks conserved residue(s) required for the propagation of feature annotation.</text>
</comment>
<dbReference type="SUPFAM" id="SSF52540">
    <property type="entry name" value="P-loop containing nucleoside triphosphate hydrolases"/>
    <property type="match status" value="1"/>
</dbReference>
<evidence type="ECO:0000313" key="4">
    <source>
        <dbReference type="Proteomes" id="UP000314982"/>
    </source>
</evidence>
<keyword evidence="1" id="KW-0518">Myosin</keyword>
<dbReference type="Gene3D" id="1.20.120.720">
    <property type="entry name" value="Myosin VI head, motor domain, U50 subdomain"/>
    <property type="match status" value="1"/>
</dbReference>
<protein>
    <recommendedName>
        <fullName evidence="2">Myosin motor domain-containing protein</fullName>
    </recommendedName>
</protein>
<dbReference type="GO" id="GO:0003779">
    <property type="term" value="F:actin binding"/>
    <property type="evidence" value="ECO:0007669"/>
    <property type="project" value="UniProtKB-KW"/>
</dbReference>
<dbReference type="AlphaFoldDB" id="A0A4W5KKN1"/>
<dbReference type="GO" id="GO:0003774">
    <property type="term" value="F:cytoskeletal motor activity"/>
    <property type="evidence" value="ECO:0007669"/>
    <property type="project" value="InterPro"/>
</dbReference>
<accession>A0A4W5KKN1</accession>
<name>A0A4W5KKN1_9TELE</name>
<dbReference type="InterPro" id="IPR027417">
    <property type="entry name" value="P-loop_NTPase"/>
</dbReference>
<dbReference type="InterPro" id="IPR001609">
    <property type="entry name" value="Myosin_head_motor_dom-like"/>
</dbReference>
<proteinExistence type="inferred from homology"/>
<keyword evidence="1" id="KW-0505">Motor protein</keyword>
<evidence type="ECO:0000259" key="2">
    <source>
        <dbReference type="PROSITE" id="PS51456"/>
    </source>
</evidence>
<sequence>MFIETLEAMEIMGFSEEERTGMMKVVSTVLQLGNIKFNKERNNEQATMPDNTG</sequence>
<keyword evidence="1" id="KW-0009">Actin-binding</keyword>
<organism evidence="3 4">
    <name type="scientific">Hucho hucho</name>
    <name type="common">huchen</name>
    <dbReference type="NCBI Taxonomy" id="62062"/>
    <lineage>
        <taxon>Eukaryota</taxon>
        <taxon>Metazoa</taxon>
        <taxon>Chordata</taxon>
        <taxon>Craniata</taxon>
        <taxon>Vertebrata</taxon>
        <taxon>Euteleostomi</taxon>
        <taxon>Actinopterygii</taxon>
        <taxon>Neopterygii</taxon>
        <taxon>Teleostei</taxon>
        <taxon>Protacanthopterygii</taxon>
        <taxon>Salmoniformes</taxon>
        <taxon>Salmonidae</taxon>
        <taxon>Salmoninae</taxon>
        <taxon>Hucho</taxon>
    </lineage>
</organism>